<evidence type="ECO:0000313" key="1">
    <source>
        <dbReference type="EMBL" id="CAH2981796.1"/>
    </source>
</evidence>
<gene>
    <name evidence="1" type="ORF">CHILSU_LOCUS2305</name>
</gene>
<name>A0ABN8L510_CHISP</name>
<proteinExistence type="predicted"/>
<accession>A0ABN8L510</accession>
<protein>
    <submittedName>
        <fullName evidence="1">Uncharacterized protein</fullName>
    </submittedName>
</protein>
<dbReference type="EMBL" id="OU963906">
    <property type="protein sequence ID" value="CAH2981796.1"/>
    <property type="molecule type" value="Genomic_DNA"/>
</dbReference>
<dbReference type="Proteomes" id="UP001153292">
    <property type="component" value="Chromosome 13"/>
</dbReference>
<reference evidence="1" key="1">
    <citation type="submission" date="2021-12" db="EMBL/GenBank/DDBJ databases">
        <authorList>
            <person name="King R."/>
        </authorList>
    </citation>
    <scope>NUCLEOTIDE SEQUENCE</scope>
</reference>
<organism evidence="1 2">
    <name type="scientific">Chilo suppressalis</name>
    <name type="common">Asiatic rice borer moth</name>
    <dbReference type="NCBI Taxonomy" id="168631"/>
    <lineage>
        <taxon>Eukaryota</taxon>
        <taxon>Metazoa</taxon>
        <taxon>Ecdysozoa</taxon>
        <taxon>Arthropoda</taxon>
        <taxon>Hexapoda</taxon>
        <taxon>Insecta</taxon>
        <taxon>Pterygota</taxon>
        <taxon>Neoptera</taxon>
        <taxon>Endopterygota</taxon>
        <taxon>Lepidoptera</taxon>
        <taxon>Glossata</taxon>
        <taxon>Ditrysia</taxon>
        <taxon>Pyraloidea</taxon>
        <taxon>Crambidae</taxon>
        <taxon>Crambinae</taxon>
        <taxon>Chilo</taxon>
    </lineage>
</organism>
<evidence type="ECO:0000313" key="2">
    <source>
        <dbReference type="Proteomes" id="UP001153292"/>
    </source>
</evidence>
<keyword evidence="2" id="KW-1185">Reference proteome</keyword>
<sequence length="458" mass="51320">MTNREDESDSGETRLAALLAVHLVSQVLDEAYVITNAATESGQPWRYLEMLKNIRSGQIANMEEENVYYCTSKEYIETKDNEISGVTNVVATSTPQKLPEAFGNIMNNTSFIGQGDEEFSSSETQNDMNSSTAMFINNLFDMSEVEQVIICDDSVIAESNQDSNYNDLLTEAMAKIMESYINNALSIVFDQDKVVSDCTESSNVKISPCNEQLGYSILTDTISTEVENIVEDIAFYLDKDIIETDQNVAGSSVTVTEITQNENSEKDLNKSDVARYENAFLTLNRDYDQYSEEDGEPVLQDPKGLIMQDIELEVTQAPDDNNTETHEIKEIEELKTKELKSVSAISAAASSHKSSLVKRCRTQGARLLACLRGWWRRKTPGKRKEARVPGSMRGICPLSPDARRRATSLLDQSRLGSYVESVPHVVWKFNTVSEALVNSSRWKNYTFDANNDECAKYL</sequence>